<dbReference type="Proteomes" id="UP001183414">
    <property type="component" value="Unassembled WGS sequence"/>
</dbReference>
<feature type="transmembrane region" description="Helical" evidence="2">
    <location>
        <begin position="181"/>
        <end position="200"/>
    </location>
</feature>
<keyword evidence="2" id="KW-0472">Membrane</keyword>
<dbReference type="NCBIfam" id="NF040672">
    <property type="entry name" value="SCO2322_fam"/>
    <property type="match status" value="1"/>
</dbReference>
<evidence type="ECO:0000313" key="4">
    <source>
        <dbReference type="Proteomes" id="UP001183414"/>
    </source>
</evidence>
<evidence type="ECO:0000256" key="2">
    <source>
        <dbReference type="SAM" id="Phobius"/>
    </source>
</evidence>
<keyword evidence="2" id="KW-1133">Transmembrane helix</keyword>
<feature type="region of interest" description="Disordered" evidence="1">
    <location>
        <begin position="148"/>
        <end position="182"/>
    </location>
</feature>
<protein>
    <submittedName>
        <fullName evidence="3">SCO2322 family protein</fullName>
    </submittedName>
</protein>
<comment type="caution">
    <text evidence="3">The sequence shown here is derived from an EMBL/GenBank/DDBJ whole genome shotgun (WGS) entry which is preliminary data.</text>
</comment>
<dbReference type="EMBL" id="JAVREQ010000001">
    <property type="protein sequence ID" value="MDT0377175.1"/>
    <property type="molecule type" value="Genomic_DNA"/>
</dbReference>
<dbReference type="InterPro" id="IPR047703">
    <property type="entry name" value="SCO2322-like"/>
</dbReference>
<evidence type="ECO:0000256" key="1">
    <source>
        <dbReference type="SAM" id="MobiDB-lite"/>
    </source>
</evidence>
<evidence type="ECO:0000313" key="3">
    <source>
        <dbReference type="EMBL" id="MDT0377175.1"/>
    </source>
</evidence>
<keyword evidence="2" id="KW-0812">Transmembrane</keyword>
<organism evidence="3 4">
    <name type="scientific">Streptomyces hazeniae</name>
    <dbReference type="NCBI Taxonomy" id="3075538"/>
    <lineage>
        <taxon>Bacteria</taxon>
        <taxon>Bacillati</taxon>
        <taxon>Actinomycetota</taxon>
        <taxon>Actinomycetes</taxon>
        <taxon>Kitasatosporales</taxon>
        <taxon>Streptomycetaceae</taxon>
        <taxon>Streptomyces</taxon>
    </lineage>
</organism>
<sequence>MLVSAAVPAQAAGYRYWSFWERTDGAWAYARQGPAALRPSDGDVLGFRFSVSENSGDAAKPRGPAGFQEICGGTAAEDGTKRIALSVDFGTAEDAPGGERPPEGRTACARVTEDATAADALAATMKPLRYGSSALLCAIDGYPGRGCGEEVSADGSPESQPEPDSGPADADAPDGGDGGTAVGVGVGVGVVVALAAGAFWQTRRRRD</sequence>
<proteinExistence type="predicted"/>
<gene>
    <name evidence="3" type="ORF">RM572_00080</name>
</gene>
<reference evidence="4" key="1">
    <citation type="submission" date="2023-07" db="EMBL/GenBank/DDBJ databases">
        <title>30 novel species of actinomycetes from the DSMZ collection.</title>
        <authorList>
            <person name="Nouioui I."/>
        </authorList>
    </citation>
    <scope>NUCLEOTIDE SEQUENCE [LARGE SCALE GENOMIC DNA]</scope>
    <source>
        <strain evidence="4">DSM 42041</strain>
    </source>
</reference>
<name>A0ABU2NJK6_9ACTN</name>
<accession>A0ABU2NJK6</accession>
<keyword evidence="4" id="KW-1185">Reference proteome</keyword>
<dbReference type="RefSeq" id="WP_311671798.1">
    <property type="nucleotide sequence ID" value="NZ_JAVREQ010000001.1"/>
</dbReference>